<proteinExistence type="predicted"/>
<organism evidence="1 2">
    <name type="scientific">Ancylostoma ceylanicum</name>
    <dbReference type="NCBI Taxonomy" id="53326"/>
    <lineage>
        <taxon>Eukaryota</taxon>
        <taxon>Metazoa</taxon>
        <taxon>Ecdysozoa</taxon>
        <taxon>Nematoda</taxon>
        <taxon>Chromadorea</taxon>
        <taxon>Rhabditida</taxon>
        <taxon>Rhabditina</taxon>
        <taxon>Rhabditomorpha</taxon>
        <taxon>Strongyloidea</taxon>
        <taxon>Ancylostomatidae</taxon>
        <taxon>Ancylostomatinae</taxon>
        <taxon>Ancylostoma</taxon>
    </lineage>
</organism>
<sequence length="89" mass="9807">MAQFDQSVQLPDSANFFCVLPLQALHGPVELVIPTTGRDVVFRTSGKKNRGCIVMLLYTASGEKSSIEIPFVHIEGFAVSWISLIHFSL</sequence>
<reference evidence="2" key="1">
    <citation type="journal article" date="2015" name="Nat. Genet.">
        <title>The genome and transcriptome of the zoonotic hookworm Ancylostoma ceylanicum identify infection-specific gene families.</title>
        <authorList>
            <person name="Schwarz E.M."/>
            <person name="Hu Y."/>
            <person name="Antoshechkin I."/>
            <person name="Miller M.M."/>
            <person name="Sternberg P.W."/>
            <person name="Aroian R.V."/>
        </authorList>
    </citation>
    <scope>NUCLEOTIDE SEQUENCE</scope>
    <source>
        <strain evidence="2">HY135</strain>
    </source>
</reference>
<evidence type="ECO:0000313" key="2">
    <source>
        <dbReference type="Proteomes" id="UP000024635"/>
    </source>
</evidence>
<accession>A0A016U2M6</accession>
<keyword evidence="2" id="KW-1185">Reference proteome</keyword>
<dbReference type="Proteomes" id="UP000024635">
    <property type="component" value="Unassembled WGS sequence"/>
</dbReference>
<dbReference type="AlphaFoldDB" id="A0A016U2M6"/>
<dbReference type="OrthoDB" id="442460at2759"/>
<gene>
    <name evidence="1" type="primary">Acey_s0064.g3575</name>
    <name evidence="1" type="synonym">Acey-ulp-2</name>
    <name evidence="1" type="ORF">Y032_0064g3575</name>
</gene>
<name>A0A016U2M6_9BILA</name>
<comment type="caution">
    <text evidence="1">The sequence shown here is derived from an EMBL/GenBank/DDBJ whole genome shotgun (WGS) entry which is preliminary data.</text>
</comment>
<dbReference type="EMBL" id="JARK01001400">
    <property type="protein sequence ID" value="EYC08863.1"/>
    <property type="molecule type" value="Genomic_DNA"/>
</dbReference>
<protein>
    <submittedName>
        <fullName evidence="1">Uncharacterized protein</fullName>
    </submittedName>
</protein>
<evidence type="ECO:0000313" key="1">
    <source>
        <dbReference type="EMBL" id="EYC08863.1"/>
    </source>
</evidence>